<dbReference type="InterPro" id="IPR027417">
    <property type="entry name" value="P-loop_NTPase"/>
</dbReference>
<keyword evidence="8" id="KW-0067">ATP-binding</keyword>
<keyword evidence="3" id="KW-1003">Cell membrane</keyword>
<dbReference type="PANTHER" id="PTHR43297:SF14">
    <property type="entry name" value="ATPASE AAA-TYPE CORE DOMAIN-CONTAINING PROTEIN"/>
    <property type="match status" value="1"/>
</dbReference>
<dbReference type="PANTHER" id="PTHR43297">
    <property type="entry name" value="OLIGOPEPTIDE TRANSPORT ATP-BINDING PROTEIN APPD"/>
    <property type="match status" value="1"/>
</dbReference>
<dbReference type="GO" id="GO:0016887">
    <property type="term" value="F:ATP hydrolysis activity"/>
    <property type="evidence" value="ECO:0007669"/>
    <property type="project" value="InterPro"/>
</dbReference>
<organism evidence="8">
    <name type="scientific">mine drainage metagenome</name>
    <dbReference type="NCBI Taxonomy" id="410659"/>
    <lineage>
        <taxon>unclassified sequences</taxon>
        <taxon>metagenomes</taxon>
        <taxon>ecological metagenomes</taxon>
    </lineage>
</organism>
<keyword evidence="6" id="KW-0472">Membrane</keyword>
<protein>
    <submittedName>
        <fullName evidence="8">Peptide ABC transporter ATP-binding protein</fullName>
    </submittedName>
</protein>
<name>T1B8X9_9ZZZZ</name>
<gene>
    <name evidence="8" type="ORF">B1B_11614</name>
</gene>
<dbReference type="GO" id="GO:0005524">
    <property type="term" value="F:ATP binding"/>
    <property type="evidence" value="ECO:0007669"/>
    <property type="project" value="UniProtKB-KW"/>
</dbReference>
<evidence type="ECO:0000256" key="2">
    <source>
        <dbReference type="ARBA" id="ARBA00022448"/>
    </source>
</evidence>
<keyword evidence="2" id="KW-0813">Transport</keyword>
<keyword evidence="4" id="KW-0997">Cell inner membrane</keyword>
<evidence type="ECO:0000259" key="7">
    <source>
        <dbReference type="Pfam" id="PF00005"/>
    </source>
</evidence>
<keyword evidence="5" id="KW-1278">Translocase</keyword>
<dbReference type="Gene3D" id="3.40.50.300">
    <property type="entry name" value="P-loop containing nucleotide triphosphate hydrolases"/>
    <property type="match status" value="1"/>
</dbReference>
<comment type="caution">
    <text evidence="8">The sequence shown here is derived from an EMBL/GenBank/DDBJ whole genome shotgun (WGS) entry which is preliminary data.</text>
</comment>
<evidence type="ECO:0000256" key="3">
    <source>
        <dbReference type="ARBA" id="ARBA00022475"/>
    </source>
</evidence>
<evidence type="ECO:0000256" key="5">
    <source>
        <dbReference type="ARBA" id="ARBA00022967"/>
    </source>
</evidence>
<dbReference type="InterPro" id="IPR050388">
    <property type="entry name" value="ABC_Ni/Peptide_Import"/>
</dbReference>
<feature type="non-terminal residue" evidence="8">
    <location>
        <position position="50"/>
    </location>
</feature>
<dbReference type="InterPro" id="IPR003439">
    <property type="entry name" value="ABC_transporter-like_ATP-bd"/>
</dbReference>
<evidence type="ECO:0000313" key="8">
    <source>
        <dbReference type="EMBL" id="EQD49484.1"/>
    </source>
</evidence>
<dbReference type="GO" id="GO:0016020">
    <property type="term" value="C:membrane"/>
    <property type="evidence" value="ECO:0007669"/>
    <property type="project" value="UniProtKB-SubCell"/>
</dbReference>
<dbReference type="SUPFAM" id="SSF52540">
    <property type="entry name" value="P-loop containing nucleoside triphosphate hydrolases"/>
    <property type="match status" value="1"/>
</dbReference>
<comment type="subcellular location">
    <subcellularLocation>
        <location evidence="1">Membrane</location>
    </subcellularLocation>
</comment>
<feature type="domain" description="ABC transporter" evidence="7">
    <location>
        <begin position="20"/>
        <end position="49"/>
    </location>
</feature>
<reference evidence="8" key="1">
    <citation type="submission" date="2013-08" db="EMBL/GenBank/DDBJ databases">
        <authorList>
            <person name="Mendez C."/>
            <person name="Richter M."/>
            <person name="Ferrer M."/>
            <person name="Sanchez J."/>
        </authorList>
    </citation>
    <scope>NUCLEOTIDE SEQUENCE</scope>
</reference>
<accession>T1B8X9</accession>
<dbReference type="AlphaFoldDB" id="T1B8X9"/>
<evidence type="ECO:0000256" key="4">
    <source>
        <dbReference type="ARBA" id="ARBA00022519"/>
    </source>
</evidence>
<evidence type="ECO:0000256" key="6">
    <source>
        <dbReference type="ARBA" id="ARBA00023136"/>
    </source>
</evidence>
<evidence type="ECO:0000256" key="1">
    <source>
        <dbReference type="ARBA" id="ARBA00004370"/>
    </source>
</evidence>
<sequence length="50" mass="5251">MEVRDLSIQFTTEDGTVQALDRISLTLRSGEVLGVIGESGSGKTTLAQAV</sequence>
<reference evidence="8" key="2">
    <citation type="journal article" date="2014" name="ISME J.">
        <title>Microbial stratification in low pH oxic and suboxic macroscopic growths along an acid mine drainage.</title>
        <authorList>
            <person name="Mendez-Garcia C."/>
            <person name="Mesa V."/>
            <person name="Sprenger R.R."/>
            <person name="Richter M."/>
            <person name="Diez M.S."/>
            <person name="Solano J."/>
            <person name="Bargiela R."/>
            <person name="Golyshina O.V."/>
            <person name="Manteca A."/>
            <person name="Ramos J.L."/>
            <person name="Gallego J.R."/>
            <person name="Llorente I."/>
            <person name="Martins Dos Santos V.A."/>
            <person name="Jensen O.N."/>
            <person name="Pelaez A.I."/>
            <person name="Sanchez J."/>
            <person name="Ferrer M."/>
        </authorList>
    </citation>
    <scope>NUCLEOTIDE SEQUENCE</scope>
</reference>
<dbReference type="Pfam" id="PF00005">
    <property type="entry name" value="ABC_tran"/>
    <property type="match status" value="1"/>
</dbReference>
<keyword evidence="8" id="KW-0547">Nucleotide-binding</keyword>
<dbReference type="EMBL" id="AUZY01007561">
    <property type="protein sequence ID" value="EQD49484.1"/>
    <property type="molecule type" value="Genomic_DNA"/>
</dbReference>
<proteinExistence type="predicted"/>